<sequence length="186" mass="20731">MTEEQLARGPGRPAQLSVEAIVGAALESRANDLTVRGLARRLDVTHKALYRWVGDRDGLLDLISDHLLDQVLARIADAPTTAWRAWLANFGRLLRAEFLPVADAEVLAQFPRETSTYQELQHRAEAVMVSHKLTLEQARDSFSVVLFTVWGWIAAEKLCAEQPDHERTFAAMLDALTRGLPTPPSH</sequence>
<dbReference type="RefSeq" id="WP_092105119.1">
    <property type="nucleotide sequence ID" value="NZ_LT629739.1"/>
</dbReference>
<dbReference type="Proteomes" id="UP000199700">
    <property type="component" value="Chromosome"/>
</dbReference>
<accession>A0A1H1RVV2</accession>
<dbReference type="EMBL" id="LT629739">
    <property type="protein sequence ID" value="SDS39109.1"/>
    <property type="molecule type" value="Genomic_DNA"/>
</dbReference>
<evidence type="ECO:0000313" key="1">
    <source>
        <dbReference type="EMBL" id="SDS39109.1"/>
    </source>
</evidence>
<proteinExistence type="predicted"/>
<dbReference type="AlphaFoldDB" id="A0A1H1RVV2"/>
<dbReference type="STRING" id="629680.SAMN04489751_1906"/>
<dbReference type="SUPFAM" id="SSF46689">
    <property type="entry name" value="Homeodomain-like"/>
    <property type="match status" value="1"/>
</dbReference>
<evidence type="ECO:0000313" key="2">
    <source>
        <dbReference type="Proteomes" id="UP000199700"/>
    </source>
</evidence>
<dbReference type="Gene3D" id="1.10.357.10">
    <property type="entry name" value="Tetracycline Repressor, domain 2"/>
    <property type="match status" value="1"/>
</dbReference>
<gene>
    <name evidence="1" type="ORF">SAMN04489751_1906</name>
</gene>
<keyword evidence="2" id="KW-1185">Reference proteome</keyword>
<dbReference type="OrthoDB" id="4427109at2"/>
<protein>
    <recommendedName>
        <fullName evidence="3">Regulatory protein, tetR family</fullName>
    </recommendedName>
</protein>
<reference evidence="1" key="1">
    <citation type="submission" date="2016-10" db="EMBL/GenBank/DDBJ databases">
        <authorList>
            <person name="Varghese N."/>
            <person name="Submissions S."/>
        </authorList>
    </citation>
    <scope>NUCLEOTIDE SEQUENCE [LARGE SCALE GENOMIC DNA]</scope>
    <source>
        <strain evidence="1">DSM 22082</strain>
    </source>
</reference>
<evidence type="ECO:0008006" key="3">
    <source>
        <dbReference type="Google" id="ProtNLM"/>
    </source>
</evidence>
<dbReference type="InterPro" id="IPR009057">
    <property type="entry name" value="Homeodomain-like_sf"/>
</dbReference>
<name>A0A1H1RVV2_BRESA</name>
<organism evidence="1 2">
    <name type="scientific">Brevibacterium sandarakinum</name>
    <dbReference type="NCBI Taxonomy" id="629680"/>
    <lineage>
        <taxon>Bacteria</taxon>
        <taxon>Bacillati</taxon>
        <taxon>Actinomycetota</taxon>
        <taxon>Actinomycetes</taxon>
        <taxon>Micrococcales</taxon>
        <taxon>Brevibacteriaceae</taxon>
        <taxon>Brevibacterium</taxon>
    </lineage>
</organism>